<feature type="compositionally biased region" description="Basic and acidic residues" evidence="12">
    <location>
        <begin position="48"/>
        <end position="58"/>
    </location>
</feature>
<keyword evidence="4 11" id="KW-0519">Myristate</keyword>
<proteinExistence type="inferred from homology"/>
<reference evidence="13" key="1">
    <citation type="submission" date="2011-12" db="EMBL/GenBank/DDBJ databases">
        <title>Comparative genomics of primate cytomegaloviruses.</title>
        <authorList>
            <person name="Davison A.J."/>
            <person name="Holton M."/>
            <person name="Dolan A."/>
            <person name="Dargan D.J."/>
            <person name="Gatherer D."/>
            <person name="Hayward G.S."/>
        </authorList>
    </citation>
    <scope>NUCLEOTIDE SEQUENCE [LARGE SCALE GENOMIC DNA]</scope>
    <source>
        <strain evidence="13">SqSHV</strain>
    </source>
</reference>
<dbReference type="GO" id="GO:0020002">
    <property type="term" value="C:host cell plasma membrane"/>
    <property type="evidence" value="ECO:0007669"/>
    <property type="project" value="UniProtKB-SubCell"/>
</dbReference>
<keyword evidence="6 11" id="KW-0946">Virion</keyword>
<evidence type="ECO:0000256" key="4">
    <source>
        <dbReference type="ARBA" id="ARBA00022707"/>
    </source>
</evidence>
<dbReference type="RefSeq" id="YP_004940261.1">
    <property type="nucleotide sequence ID" value="NC_016448.1"/>
</dbReference>
<dbReference type="GO" id="GO:0046760">
    <property type="term" value="P:viral budding from Golgi membrane"/>
    <property type="evidence" value="ECO:0007669"/>
    <property type="project" value="UniProtKB-UniRule"/>
</dbReference>
<evidence type="ECO:0000313" key="14">
    <source>
        <dbReference type="Proteomes" id="UP000097892"/>
    </source>
</evidence>
<comment type="function">
    <text evidence="11">Plays an important role in the cytoplasmic envelopment of tegument proteins and capsids during the assembly and egress processes. Participates also in viral entry at the fusion step probably by regulating the core fusion machinery.</text>
</comment>
<organism evidence="13 14">
    <name type="scientific">Saimiriine betaherpesvirus 4</name>
    <dbReference type="NCBI Taxonomy" id="1535247"/>
    <lineage>
        <taxon>Viruses</taxon>
        <taxon>Duplodnaviria</taxon>
        <taxon>Heunggongvirae</taxon>
        <taxon>Peploviricota</taxon>
        <taxon>Herviviricetes</taxon>
        <taxon>Herpesvirales</taxon>
        <taxon>Orthoherpesviridae</taxon>
        <taxon>Betaherpesvirinae</taxon>
        <taxon>Cytomegalovirus</taxon>
        <taxon>Cytomegalovirus saimiriinebeta4</taxon>
    </lineage>
</organism>
<dbReference type="HAMAP" id="MF_04041">
    <property type="entry name" value="HSV_CEP3_betahv"/>
    <property type="match status" value="1"/>
</dbReference>
<comment type="similarity">
    <text evidence="11">Belongs to the herpesviridae cytoplasmic envelopment protein 3 family.</text>
</comment>
<feature type="compositionally biased region" description="Basic residues" evidence="12">
    <location>
        <begin position="87"/>
        <end position="96"/>
    </location>
</feature>
<comment type="PTM">
    <text evidence="11">Myristoylation and palmitoylation (probably on one or more of the nearby cysteines at the N-terminus) enable membrane-binding and Golgi apparatus-specific targeting and are essential for efficient packaging.</text>
</comment>
<comment type="subcellular location">
    <subcellularLocation>
        <location evidence="11">Virion tegument</location>
    </subcellularLocation>
    <subcellularLocation>
        <location evidence="11">Virion membrane</location>
        <topology evidence="11">Lipid-anchor</topology>
    </subcellularLocation>
    <subcellularLocation>
        <location evidence="11">Host cell membrane</location>
        <topology evidence="11">Lipid-anchor</topology>
        <orientation evidence="11">Cytoplasmic side</orientation>
    </subcellularLocation>
    <subcellularLocation>
        <location evidence="11">Host Golgi apparatus membrane</location>
        <topology evidence="11">Lipid-anchor</topology>
        <orientation evidence="11">Cytoplasmic side</orientation>
    </subcellularLocation>
    <text evidence="11">Virion membrane-associated tegument protein. Associates with host membrane lipids rafts. During virion morphogenesis, this protein probably accumulates in the endosomes and trans-Golgi where secondary envelopment occurs. It is probably transported to the cell surface from where it is endocytosed and directed to the trans-Golgi network (TGN).</text>
</comment>
<dbReference type="Proteomes" id="UP000097892">
    <property type="component" value="Segment"/>
</dbReference>
<accession>G8XT03</accession>
<comment type="PTM">
    <text evidence="11">Phosphorylated. Phosphorylation does not seem to be required for recycling to the host Golgi apparatus. Packaging is selective for underphosphorylated forms.</text>
</comment>
<feature type="region of interest" description="Disordered" evidence="12">
    <location>
        <begin position="38"/>
        <end position="96"/>
    </location>
</feature>
<evidence type="ECO:0000313" key="13">
    <source>
        <dbReference type="EMBL" id="AEV80949.1"/>
    </source>
</evidence>
<dbReference type="GeneID" id="11464319"/>
<dbReference type="OrthoDB" id="28991at10239"/>
<keyword evidence="3 11" id="KW-0920">Virion tegument</keyword>
<evidence type="ECO:0000256" key="10">
    <source>
        <dbReference type="ARBA" id="ARBA00023288"/>
    </source>
</evidence>
<evidence type="ECO:0000256" key="9">
    <source>
        <dbReference type="ARBA" id="ARBA00023139"/>
    </source>
</evidence>
<feature type="lipid moiety-binding region" description="N-myristoyl glycine; by host" evidence="11">
    <location>
        <position position="2"/>
    </location>
</feature>
<dbReference type="InterPro" id="IPR034705">
    <property type="entry name" value="HSV_CEP3_betahv"/>
</dbReference>
<protein>
    <recommendedName>
        <fullName evidence="11">Cytoplasmic envelopment protein 3</fullName>
    </recommendedName>
</protein>
<keyword evidence="5 11" id="KW-1040">Host Golgi apparatus</keyword>
<keyword evidence="1 11" id="KW-1032">Host cell membrane</keyword>
<evidence type="ECO:0000256" key="2">
    <source>
        <dbReference type="ARBA" id="ARBA00022553"/>
    </source>
</evidence>
<gene>
    <name evidence="13" type="primary">UL99</name>
</gene>
<keyword evidence="7 11" id="KW-1043">Host membrane</keyword>
<dbReference type="GO" id="GO:0019033">
    <property type="term" value="C:viral tegument"/>
    <property type="evidence" value="ECO:0007669"/>
    <property type="project" value="UniProtKB-SubCell"/>
</dbReference>
<evidence type="ECO:0000256" key="11">
    <source>
        <dbReference type="HAMAP-Rule" id="MF_04041"/>
    </source>
</evidence>
<evidence type="ECO:0000256" key="8">
    <source>
        <dbReference type="ARBA" id="ARBA00023136"/>
    </source>
</evidence>
<dbReference type="KEGG" id="vg:11464319"/>
<evidence type="ECO:0000256" key="5">
    <source>
        <dbReference type="ARBA" id="ARBA00022812"/>
    </source>
</evidence>
<dbReference type="GO" id="GO:0055036">
    <property type="term" value="C:virion membrane"/>
    <property type="evidence" value="ECO:0007669"/>
    <property type="project" value="UniProtKB-SubCell"/>
</dbReference>
<keyword evidence="14" id="KW-1185">Reference proteome</keyword>
<keyword evidence="2 11" id="KW-0597">Phosphoprotein</keyword>
<comment type="subunit">
    <text evidence="11">Interacts with cytoplasmic envelopment protein 2; this interaction is essential for the proper localization of each protein to the assembly complex and thus for the production of infectious virus.</text>
</comment>
<dbReference type="EMBL" id="FJ483967">
    <property type="protein sequence ID" value="AEV80949.1"/>
    <property type="molecule type" value="Genomic_DNA"/>
</dbReference>
<feature type="initiator methionine" description="Removed; by host" evidence="11">
    <location>
        <position position="1"/>
    </location>
</feature>
<evidence type="ECO:0000256" key="6">
    <source>
        <dbReference type="ARBA" id="ARBA00022844"/>
    </source>
</evidence>
<dbReference type="GO" id="GO:0044178">
    <property type="term" value="C:host cell Golgi membrane"/>
    <property type="evidence" value="ECO:0007669"/>
    <property type="project" value="UniProtKB-SubCell"/>
</dbReference>
<keyword evidence="8 11" id="KW-0472">Membrane</keyword>
<keyword evidence="10 11" id="KW-0449">Lipoprotein</keyword>
<sequence length="96" mass="10578">MGSQCSSGICSQFCPTTANPLTDVLGRRVDLGVYDVISSSEEEDDLKNDDGSDEERPPPKKPITAVVQLKPPRTKDKKTLLRPPTPKSKRKSLRLI</sequence>
<evidence type="ECO:0000256" key="1">
    <source>
        <dbReference type="ARBA" id="ARBA00022511"/>
    </source>
</evidence>
<evidence type="ECO:0000256" key="3">
    <source>
        <dbReference type="ARBA" id="ARBA00022580"/>
    </source>
</evidence>
<name>G8XT03_9BETA</name>
<keyword evidence="9 11" id="KW-0564">Palmitate</keyword>
<evidence type="ECO:0000256" key="12">
    <source>
        <dbReference type="SAM" id="MobiDB-lite"/>
    </source>
</evidence>
<evidence type="ECO:0000256" key="7">
    <source>
        <dbReference type="ARBA" id="ARBA00022870"/>
    </source>
</evidence>